<evidence type="ECO:0000256" key="1">
    <source>
        <dbReference type="SAM" id="MobiDB-lite"/>
    </source>
</evidence>
<sequence length="138" mass="15543">MGPQKKYNLPKSSDMEFSSSESISAISTAIPNPPPSLPEEIMHKRNIEAPHSHWASSTKISTEALFGAEIPVIKMEQFLNNLSQIAPRLEGMYKDAVLPQYLQEKLHEARELLVADIACMYNKIDISYIANPTLRSWD</sequence>
<dbReference type="AlphaFoldDB" id="A0A9Q3D6E2"/>
<comment type="caution">
    <text evidence="2">The sequence shown here is derived from an EMBL/GenBank/DDBJ whole genome shotgun (WGS) entry which is preliminary data.</text>
</comment>
<proteinExistence type="predicted"/>
<name>A0A9Q3D6E2_9BASI</name>
<accession>A0A9Q3D6E2</accession>
<feature type="compositionally biased region" description="Low complexity" evidence="1">
    <location>
        <begin position="15"/>
        <end position="27"/>
    </location>
</feature>
<feature type="region of interest" description="Disordered" evidence="1">
    <location>
        <begin position="1"/>
        <end position="39"/>
    </location>
</feature>
<evidence type="ECO:0000313" key="2">
    <source>
        <dbReference type="EMBL" id="MBW0494627.1"/>
    </source>
</evidence>
<reference evidence="2" key="1">
    <citation type="submission" date="2021-03" db="EMBL/GenBank/DDBJ databases">
        <title>Draft genome sequence of rust myrtle Austropuccinia psidii MF-1, a brazilian biotype.</title>
        <authorList>
            <person name="Quecine M.C."/>
            <person name="Pachon D.M.R."/>
            <person name="Bonatelli M.L."/>
            <person name="Correr F.H."/>
            <person name="Franceschini L.M."/>
            <person name="Leite T.F."/>
            <person name="Margarido G.R.A."/>
            <person name="Almeida C.A."/>
            <person name="Ferrarezi J.A."/>
            <person name="Labate C.A."/>
        </authorList>
    </citation>
    <scope>NUCLEOTIDE SEQUENCE</scope>
    <source>
        <strain evidence="2">MF-1</strain>
    </source>
</reference>
<dbReference type="Proteomes" id="UP000765509">
    <property type="component" value="Unassembled WGS sequence"/>
</dbReference>
<organism evidence="2 3">
    <name type="scientific">Austropuccinia psidii MF-1</name>
    <dbReference type="NCBI Taxonomy" id="1389203"/>
    <lineage>
        <taxon>Eukaryota</taxon>
        <taxon>Fungi</taxon>
        <taxon>Dikarya</taxon>
        <taxon>Basidiomycota</taxon>
        <taxon>Pucciniomycotina</taxon>
        <taxon>Pucciniomycetes</taxon>
        <taxon>Pucciniales</taxon>
        <taxon>Sphaerophragmiaceae</taxon>
        <taxon>Austropuccinia</taxon>
    </lineage>
</organism>
<dbReference type="EMBL" id="AVOT02012666">
    <property type="protein sequence ID" value="MBW0494627.1"/>
    <property type="molecule type" value="Genomic_DNA"/>
</dbReference>
<protein>
    <submittedName>
        <fullName evidence="2">Uncharacterized protein</fullName>
    </submittedName>
</protein>
<evidence type="ECO:0000313" key="3">
    <source>
        <dbReference type="Proteomes" id="UP000765509"/>
    </source>
</evidence>
<keyword evidence="3" id="KW-1185">Reference proteome</keyword>
<gene>
    <name evidence="2" type="ORF">O181_034342</name>
</gene>